<proteinExistence type="predicted"/>
<keyword evidence="4 6" id="KW-0472">Membrane</keyword>
<evidence type="ECO:0000256" key="3">
    <source>
        <dbReference type="ARBA" id="ARBA00022989"/>
    </source>
</evidence>
<feature type="transmembrane region" description="Helical" evidence="6">
    <location>
        <begin position="93"/>
        <end position="113"/>
    </location>
</feature>
<feature type="compositionally biased region" description="Basic and acidic residues" evidence="5">
    <location>
        <begin position="384"/>
        <end position="395"/>
    </location>
</feature>
<dbReference type="OrthoDB" id="3251871at2759"/>
<evidence type="ECO:0000256" key="6">
    <source>
        <dbReference type="SAM" id="Phobius"/>
    </source>
</evidence>
<evidence type="ECO:0000313" key="7">
    <source>
        <dbReference type="EMBL" id="THU95965.1"/>
    </source>
</evidence>
<feature type="transmembrane region" description="Helical" evidence="6">
    <location>
        <begin position="51"/>
        <end position="73"/>
    </location>
</feature>
<feature type="transmembrane region" description="Helical" evidence="6">
    <location>
        <begin position="125"/>
        <end position="143"/>
    </location>
</feature>
<keyword evidence="3 6" id="KW-1133">Transmembrane helix</keyword>
<evidence type="ECO:0000256" key="1">
    <source>
        <dbReference type="ARBA" id="ARBA00004141"/>
    </source>
</evidence>
<dbReference type="PANTHER" id="PTHR23112">
    <property type="entry name" value="G PROTEIN-COUPLED RECEPTOR 157-RELATED"/>
    <property type="match status" value="1"/>
</dbReference>
<sequence>MTYYMTQHKRDVANYIWMTTSAVGAAACFLILFITFAIWLHPKSRAHLDRVSWRIVVWALAANFIFAIASVASSRLPQSSETLCGFSVFVLQIALQFSGSLFFTISLNLQLVVIHGFSGQKFEKFYIAGSAAIAIILNVPPYATGKFGWDPMEGNCWYTLDSSKEDKLVWQIATQMIWTALTAFGEIINSACVIIWMWRYNRRVRHVTQQLSSKNSSESDQSDHVHETNSQRSFTPINYKGIFVRISRYPLASCFVNLLSIFTALHSTMINDYGSQTDYNILLLSDFLYGGRPVVYATLAALDPAFIRGFKTLLDHLLSRNRSDQDPRSGLSDSEIKPRPLGFKLTPMANDVPESNHNVFALDTMAQIESKIIHHNRSSPVSENKTKRAPDDEFSKGTSMKNSGVDNTASSSIILVERKSMDVLDISFLQSKSHGQEALQCQSRVLDNVSKLDIEKGVGASVVNSNTANGRDFTNLFRDDKERQEEDAFWKQI</sequence>
<reference evidence="7 8" key="1">
    <citation type="journal article" date="2019" name="Nat. Ecol. Evol.">
        <title>Megaphylogeny resolves global patterns of mushroom evolution.</title>
        <authorList>
            <person name="Varga T."/>
            <person name="Krizsan K."/>
            <person name="Foldi C."/>
            <person name="Dima B."/>
            <person name="Sanchez-Garcia M."/>
            <person name="Sanchez-Ramirez S."/>
            <person name="Szollosi G.J."/>
            <person name="Szarkandi J.G."/>
            <person name="Papp V."/>
            <person name="Albert L."/>
            <person name="Andreopoulos W."/>
            <person name="Angelini C."/>
            <person name="Antonin V."/>
            <person name="Barry K.W."/>
            <person name="Bougher N.L."/>
            <person name="Buchanan P."/>
            <person name="Buyck B."/>
            <person name="Bense V."/>
            <person name="Catcheside P."/>
            <person name="Chovatia M."/>
            <person name="Cooper J."/>
            <person name="Damon W."/>
            <person name="Desjardin D."/>
            <person name="Finy P."/>
            <person name="Geml J."/>
            <person name="Haridas S."/>
            <person name="Hughes K."/>
            <person name="Justo A."/>
            <person name="Karasinski D."/>
            <person name="Kautmanova I."/>
            <person name="Kiss B."/>
            <person name="Kocsube S."/>
            <person name="Kotiranta H."/>
            <person name="LaButti K.M."/>
            <person name="Lechner B.E."/>
            <person name="Liimatainen K."/>
            <person name="Lipzen A."/>
            <person name="Lukacs Z."/>
            <person name="Mihaltcheva S."/>
            <person name="Morgado L.N."/>
            <person name="Niskanen T."/>
            <person name="Noordeloos M.E."/>
            <person name="Ohm R.A."/>
            <person name="Ortiz-Santana B."/>
            <person name="Ovrebo C."/>
            <person name="Racz N."/>
            <person name="Riley R."/>
            <person name="Savchenko A."/>
            <person name="Shiryaev A."/>
            <person name="Soop K."/>
            <person name="Spirin V."/>
            <person name="Szebenyi C."/>
            <person name="Tomsovsky M."/>
            <person name="Tulloss R.E."/>
            <person name="Uehling J."/>
            <person name="Grigoriev I.V."/>
            <person name="Vagvolgyi C."/>
            <person name="Papp T."/>
            <person name="Martin F.M."/>
            <person name="Miettinen O."/>
            <person name="Hibbett D.S."/>
            <person name="Nagy L.G."/>
        </authorList>
    </citation>
    <scope>NUCLEOTIDE SEQUENCE [LARGE SCALE GENOMIC DNA]</scope>
    <source>
        <strain evidence="7 8">CBS 962.96</strain>
    </source>
</reference>
<feature type="transmembrane region" description="Helical" evidence="6">
    <location>
        <begin position="176"/>
        <end position="198"/>
    </location>
</feature>
<keyword evidence="8" id="KW-1185">Reference proteome</keyword>
<evidence type="ECO:0000256" key="2">
    <source>
        <dbReference type="ARBA" id="ARBA00022692"/>
    </source>
</evidence>
<dbReference type="EMBL" id="ML179188">
    <property type="protein sequence ID" value="THU95965.1"/>
    <property type="molecule type" value="Genomic_DNA"/>
</dbReference>
<dbReference type="AlphaFoldDB" id="A0A4V4HFR5"/>
<dbReference type="Proteomes" id="UP000297245">
    <property type="component" value="Unassembled WGS sequence"/>
</dbReference>
<evidence type="ECO:0000256" key="4">
    <source>
        <dbReference type="ARBA" id="ARBA00023136"/>
    </source>
</evidence>
<evidence type="ECO:0008006" key="9">
    <source>
        <dbReference type="Google" id="ProtNLM"/>
    </source>
</evidence>
<feature type="transmembrane region" description="Helical" evidence="6">
    <location>
        <begin position="15"/>
        <end position="39"/>
    </location>
</feature>
<evidence type="ECO:0000313" key="8">
    <source>
        <dbReference type="Proteomes" id="UP000297245"/>
    </source>
</evidence>
<gene>
    <name evidence="7" type="ORF">K435DRAFT_859049</name>
</gene>
<dbReference type="Gene3D" id="1.20.1070.10">
    <property type="entry name" value="Rhodopsin 7-helix transmembrane proteins"/>
    <property type="match status" value="1"/>
</dbReference>
<accession>A0A4V4HFR5</accession>
<comment type="subcellular location">
    <subcellularLocation>
        <location evidence="1">Membrane</location>
        <topology evidence="1">Multi-pass membrane protein</topology>
    </subcellularLocation>
</comment>
<protein>
    <recommendedName>
        <fullName evidence="9">G-protein coupled receptors family 2 profile 2 domain-containing protein</fullName>
    </recommendedName>
</protein>
<keyword evidence="2 6" id="KW-0812">Transmembrane</keyword>
<organism evidence="7 8">
    <name type="scientific">Dendrothele bispora (strain CBS 962.96)</name>
    <dbReference type="NCBI Taxonomy" id="1314807"/>
    <lineage>
        <taxon>Eukaryota</taxon>
        <taxon>Fungi</taxon>
        <taxon>Dikarya</taxon>
        <taxon>Basidiomycota</taxon>
        <taxon>Agaricomycotina</taxon>
        <taxon>Agaricomycetes</taxon>
        <taxon>Agaricomycetidae</taxon>
        <taxon>Agaricales</taxon>
        <taxon>Agaricales incertae sedis</taxon>
        <taxon>Dendrothele</taxon>
    </lineage>
</organism>
<name>A0A4V4HFR5_DENBC</name>
<feature type="region of interest" description="Disordered" evidence="5">
    <location>
        <begin position="374"/>
        <end position="406"/>
    </location>
</feature>
<dbReference type="GO" id="GO:0007189">
    <property type="term" value="P:adenylate cyclase-activating G protein-coupled receptor signaling pathway"/>
    <property type="evidence" value="ECO:0007669"/>
    <property type="project" value="TreeGrafter"/>
</dbReference>
<feature type="compositionally biased region" description="Polar residues" evidence="5">
    <location>
        <begin position="396"/>
        <end position="406"/>
    </location>
</feature>
<dbReference type="PANTHER" id="PTHR23112:SF0">
    <property type="entry name" value="TRANSMEMBRANE PROTEIN 116"/>
    <property type="match status" value="1"/>
</dbReference>
<dbReference type="GO" id="GO:0004930">
    <property type="term" value="F:G protein-coupled receptor activity"/>
    <property type="evidence" value="ECO:0007669"/>
    <property type="project" value="TreeGrafter"/>
</dbReference>
<dbReference type="GO" id="GO:0005886">
    <property type="term" value="C:plasma membrane"/>
    <property type="evidence" value="ECO:0007669"/>
    <property type="project" value="TreeGrafter"/>
</dbReference>
<evidence type="ECO:0000256" key="5">
    <source>
        <dbReference type="SAM" id="MobiDB-lite"/>
    </source>
</evidence>